<proteinExistence type="predicted"/>
<dbReference type="Gene3D" id="2.60.40.1190">
    <property type="match status" value="1"/>
</dbReference>
<organism evidence="2 3">
    <name type="scientific">SAR86 cluster bacterium</name>
    <dbReference type="NCBI Taxonomy" id="2030880"/>
    <lineage>
        <taxon>Bacteria</taxon>
        <taxon>Pseudomonadati</taxon>
        <taxon>Pseudomonadota</taxon>
        <taxon>Gammaproteobacteria</taxon>
        <taxon>SAR86 cluster</taxon>
    </lineage>
</organism>
<dbReference type="SUPFAM" id="SSF49344">
    <property type="entry name" value="CBD9-like"/>
    <property type="match status" value="1"/>
</dbReference>
<dbReference type="Proteomes" id="UP000218172">
    <property type="component" value="Unassembled WGS sequence"/>
</dbReference>
<protein>
    <recommendedName>
        <fullName evidence="1">DUF5916 domain-containing protein</fullName>
    </recommendedName>
</protein>
<dbReference type="AlphaFoldDB" id="A0A2A4MQU5"/>
<sequence length="805" mass="90753">MLIQKTITTKRIPIKLCLGLLSLVIGFTSSPLLAQDSKRQLTQVEESEANIVLDGFVDEAVWQQIPVIDGMKVIDPDTLEDAPYETHTRIFYTQKGIYVGVINYQDPDTLVARMTSRDTQLDRDGFVVGLDPSGEGLYGYFLRINLGDSITDGTILPERQLNMQWDGSWDARTQALDNGWSVEYFIPWSMMALPQADETRKMGIYLERQIGHLGGEAWSWPALPSTVNQYLSAFEKFELQDIEPRRQLTFYPYATAIYDNITGDSAFKAGAEIFWRPTTNSLVSASINPDFGTVESDDVVVNLSAFETFFSEKRSFFLEGQDIFNTSPRTSGRGGPGGPITLLNTRRIGGASSFDVPDGVTVNSVDTNRPTDLLGAVKLTGQVGKLRYGTLLASEDDSSIRGTDEAGNAVRVNSQGRDFSIMRLLYEDTSSGGRRSIGWMGTDVSHPDVDARVNAIDAHYFSADNRWLIDGQVMHSDVDGETGAGLLADVSFRPRRGVQHSLRGAYIDDTFNINNLGYIQRNDQVNLDYSYSHNESDIEGLRSRNTSVFVTNRWNTAGQPVLTGAFFNRGYTFLDSDNLNYSVRYFPPRIDDRLGQGSGDFRMGERWGANLGFNTDRAKSISYQVGVNLGQEVLGPGQITSFAGITWRPDDRFSLSTDLNYTDREALLVYQGDGQYTSFEATQWAPRAEMNYFITAKQQLRFSMQWTALKAFENKFWQVNSERREFLQEVNKTEEESDDFVISRLTFQVRYRWEIAPLSDLFLVYTRGSNLPSNTGEDYFELLERSWKEEIVDSFAIKLRYRLGS</sequence>
<evidence type="ECO:0000259" key="1">
    <source>
        <dbReference type="Pfam" id="PF19313"/>
    </source>
</evidence>
<dbReference type="Pfam" id="PF19313">
    <property type="entry name" value="DUF5916"/>
    <property type="match status" value="1"/>
</dbReference>
<evidence type="ECO:0000313" key="2">
    <source>
        <dbReference type="EMBL" id="PCH61966.1"/>
    </source>
</evidence>
<accession>A0A2A4MQU5</accession>
<comment type="caution">
    <text evidence="2">The sequence shown here is derived from an EMBL/GenBank/DDBJ whole genome shotgun (WGS) entry which is preliminary data.</text>
</comment>
<feature type="domain" description="DUF5916" evidence="1">
    <location>
        <begin position="247"/>
        <end position="801"/>
    </location>
</feature>
<gene>
    <name evidence="2" type="ORF">COC19_03560</name>
</gene>
<name>A0A2A4MQU5_9GAMM</name>
<dbReference type="InterPro" id="IPR045670">
    <property type="entry name" value="DUF5916"/>
</dbReference>
<evidence type="ECO:0000313" key="3">
    <source>
        <dbReference type="Proteomes" id="UP000218172"/>
    </source>
</evidence>
<reference evidence="3" key="1">
    <citation type="submission" date="2017-08" db="EMBL/GenBank/DDBJ databases">
        <title>A dynamic microbial community with high functional redundancy inhabits the cold, oxic subseafloor aquifer.</title>
        <authorList>
            <person name="Tully B.J."/>
            <person name="Wheat C.G."/>
            <person name="Glazer B.T."/>
            <person name="Huber J.A."/>
        </authorList>
    </citation>
    <scope>NUCLEOTIDE SEQUENCE [LARGE SCALE GENOMIC DNA]</scope>
</reference>
<dbReference type="EMBL" id="NVQR01000049">
    <property type="protein sequence ID" value="PCH61966.1"/>
    <property type="molecule type" value="Genomic_DNA"/>
</dbReference>